<dbReference type="EMBL" id="CP013652">
    <property type="protein sequence ID" value="ALS22260.1"/>
    <property type="molecule type" value="Genomic_DNA"/>
</dbReference>
<dbReference type="STRING" id="162209.IJ22_18860"/>
<keyword evidence="3" id="KW-1185">Reference proteome</keyword>
<dbReference type="Proteomes" id="UP000061660">
    <property type="component" value="Chromosome"/>
</dbReference>
<dbReference type="AlphaFoldDB" id="A0A0U2W140"/>
<reference evidence="3" key="1">
    <citation type="submission" date="2015-12" db="EMBL/GenBank/DDBJ databases">
        <title>Complete genome sequences of two moderately thermophilic Paenibacillus species.</title>
        <authorList>
            <person name="Butler R.III."/>
            <person name="Wang J."/>
            <person name="Stark B.C."/>
            <person name="Pombert J.-F."/>
        </authorList>
    </citation>
    <scope>NUCLEOTIDE SEQUENCE [LARGE SCALE GENOMIC DNA]</scope>
    <source>
        <strain evidence="3">32O-Y</strain>
    </source>
</reference>
<dbReference type="PATRIC" id="fig|162209.4.peg.1998"/>
<reference evidence="2 3" key="2">
    <citation type="journal article" date="2016" name="Genome Announc.">
        <title>Complete Genome Sequences of Two Interactive Moderate Thermophiles, Paenibacillus napthalenovorans 32O-Y and Paenibacillus sp. 32O-W.</title>
        <authorList>
            <person name="Butler R.R.III."/>
            <person name="Wang J."/>
            <person name="Stark B.C."/>
            <person name="Pombert J.F."/>
        </authorList>
    </citation>
    <scope>NUCLEOTIDE SEQUENCE [LARGE SCALE GENOMIC DNA]</scope>
    <source>
        <strain evidence="2 3">32O-Y</strain>
    </source>
</reference>
<name>A0A0U2W140_9BACL</name>
<accession>A0A0U2W140</accession>
<evidence type="ECO:0000259" key="1">
    <source>
        <dbReference type="Pfam" id="PF20038"/>
    </source>
</evidence>
<proteinExistence type="predicted"/>
<dbReference type="RefSeq" id="WP_062408570.1">
    <property type="nucleotide sequence ID" value="NZ_CP013652.1"/>
</dbReference>
<organism evidence="2 3">
    <name type="scientific">Paenibacillus naphthalenovorans</name>
    <dbReference type="NCBI Taxonomy" id="162209"/>
    <lineage>
        <taxon>Bacteria</taxon>
        <taxon>Bacillati</taxon>
        <taxon>Bacillota</taxon>
        <taxon>Bacilli</taxon>
        <taxon>Bacillales</taxon>
        <taxon>Paenibacillaceae</taxon>
        <taxon>Paenibacillus</taxon>
    </lineage>
</organism>
<protein>
    <recommendedName>
        <fullName evidence="1">Helix-turn-helix domain-containing protein</fullName>
    </recommendedName>
</protein>
<dbReference type="Pfam" id="PF20038">
    <property type="entry name" value="HTH_59"/>
    <property type="match status" value="1"/>
</dbReference>
<dbReference type="KEGG" id="pnp:IJ22_18860"/>
<evidence type="ECO:0000313" key="2">
    <source>
        <dbReference type="EMBL" id="ALS22260.1"/>
    </source>
</evidence>
<sequence length="168" mass="19620">MIKVVSSDLVEKDNVGLIAIDDNFYLVDTDICTNKAVLLHSFDIETFAEMSFQSYDKEEEMEQYFKAIMTQEKLREVFNCDNPKKEFENIIKETFNIENEQHNTIDLNDPRIMSSAEACEQWGIDDSTLRKAHNRFPIGSIRKFGRDWVVTDFGMNQVFGRRKEDNGK</sequence>
<evidence type="ECO:0000313" key="3">
    <source>
        <dbReference type="Proteomes" id="UP000061660"/>
    </source>
</evidence>
<gene>
    <name evidence="2" type="ORF">IJ22_18860</name>
</gene>
<dbReference type="OrthoDB" id="2931091at2"/>
<feature type="domain" description="Helix-turn-helix" evidence="1">
    <location>
        <begin position="111"/>
        <end position="163"/>
    </location>
</feature>
<dbReference type="InterPro" id="IPR045403">
    <property type="entry name" value="HTH_59_Firmicutes_type"/>
</dbReference>